<sequence length="388" mass="44655">MKRSRDGFEPSIVEVQKFRRVCIHSNILSFIRSNPYGPRTRSFCCFPNEEITLLPEDVSSIPIAFKLLRVLAVKSVVFTRFPLDLTRLIHLKYLALSSTFKVLPAILTKLWNLQTLIIHTTSRDLEVKAYIWHMIQLRYLKTNASITLVVEPRRGREGEKLQTIYNLSPENCTENFFARARNLKELGIRGRLALLLDSQGSRSSPFDLLSRMGYLQSLKLLNDVYRSPPAEGRLTCLPPPYKFPPRLRSLTLSFTYLEWRYMSVLGLLENLNVLKLKENAFVGTRWETADGGFRSLEFLQIEQTDLVNWVASAHHFPRLRGLVLRNCEELVEVPFGLADIESLQVMDLYRTSKSAANSAKKIVQAKHMAEARESIAHWFKLSIFPPDL</sequence>
<accession>A0AAE1YZB1</accession>
<reference evidence="3" key="2">
    <citation type="journal article" date="2024" name="Plant">
        <title>Genomic evolution and insights into agronomic trait innovations of Sesamum species.</title>
        <authorList>
            <person name="Miao H."/>
            <person name="Wang L."/>
            <person name="Qu L."/>
            <person name="Liu H."/>
            <person name="Sun Y."/>
            <person name="Le M."/>
            <person name="Wang Q."/>
            <person name="Wei S."/>
            <person name="Zheng Y."/>
            <person name="Lin W."/>
            <person name="Duan Y."/>
            <person name="Cao H."/>
            <person name="Xiong S."/>
            <person name="Wang X."/>
            <person name="Wei L."/>
            <person name="Li C."/>
            <person name="Ma Q."/>
            <person name="Ju M."/>
            <person name="Zhao R."/>
            <person name="Li G."/>
            <person name="Mu C."/>
            <person name="Tian Q."/>
            <person name="Mei H."/>
            <person name="Zhang T."/>
            <person name="Gao T."/>
            <person name="Zhang H."/>
        </authorList>
    </citation>
    <scope>NUCLEOTIDE SEQUENCE</scope>
    <source>
        <strain evidence="3">3651</strain>
    </source>
</reference>
<dbReference type="Gene3D" id="3.80.10.10">
    <property type="entry name" value="Ribonuclease Inhibitor"/>
    <property type="match status" value="1"/>
</dbReference>
<protein>
    <submittedName>
        <fullName evidence="3">Late blight resistance proteinR1A-10</fullName>
    </submittedName>
</protein>
<evidence type="ECO:0000259" key="2">
    <source>
        <dbReference type="Pfam" id="PF23598"/>
    </source>
</evidence>
<name>A0AAE1YZB1_9LAMI</name>
<evidence type="ECO:0000256" key="1">
    <source>
        <dbReference type="ARBA" id="ARBA00022737"/>
    </source>
</evidence>
<dbReference type="PANTHER" id="PTHR15140">
    <property type="entry name" value="TUBULIN-SPECIFIC CHAPERONE E"/>
    <property type="match status" value="1"/>
</dbReference>
<feature type="domain" description="Disease resistance R13L4/SHOC-2-like LRR" evidence="2">
    <location>
        <begin position="41"/>
        <end position="367"/>
    </location>
</feature>
<dbReference type="Pfam" id="PF23598">
    <property type="entry name" value="LRR_14"/>
    <property type="match status" value="1"/>
</dbReference>
<proteinExistence type="predicted"/>
<organism evidence="3 4">
    <name type="scientific">Sesamum alatum</name>
    <dbReference type="NCBI Taxonomy" id="300844"/>
    <lineage>
        <taxon>Eukaryota</taxon>
        <taxon>Viridiplantae</taxon>
        <taxon>Streptophyta</taxon>
        <taxon>Embryophyta</taxon>
        <taxon>Tracheophyta</taxon>
        <taxon>Spermatophyta</taxon>
        <taxon>Magnoliopsida</taxon>
        <taxon>eudicotyledons</taxon>
        <taxon>Gunneridae</taxon>
        <taxon>Pentapetalae</taxon>
        <taxon>asterids</taxon>
        <taxon>lamiids</taxon>
        <taxon>Lamiales</taxon>
        <taxon>Pedaliaceae</taxon>
        <taxon>Sesamum</taxon>
    </lineage>
</organism>
<evidence type="ECO:0000313" key="4">
    <source>
        <dbReference type="Proteomes" id="UP001293254"/>
    </source>
</evidence>
<reference evidence="3" key="1">
    <citation type="submission" date="2020-06" db="EMBL/GenBank/DDBJ databases">
        <authorList>
            <person name="Li T."/>
            <person name="Hu X."/>
            <person name="Zhang T."/>
            <person name="Song X."/>
            <person name="Zhang H."/>
            <person name="Dai N."/>
            <person name="Sheng W."/>
            <person name="Hou X."/>
            <person name="Wei L."/>
        </authorList>
    </citation>
    <scope>NUCLEOTIDE SEQUENCE</scope>
    <source>
        <strain evidence="3">3651</strain>
        <tissue evidence="3">Leaf</tissue>
    </source>
</reference>
<dbReference type="EMBL" id="JACGWO010000001">
    <property type="protein sequence ID" value="KAK4438508.1"/>
    <property type="molecule type" value="Genomic_DNA"/>
</dbReference>
<dbReference type="PANTHER" id="PTHR15140:SF56">
    <property type="entry name" value="NB-ARC DOMAIN-CONTAINING PROTEIN"/>
    <property type="match status" value="1"/>
</dbReference>
<keyword evidence="1" id="KW-0677">Repeat</keyword>
<keyword evidence="4" id="KW-1185">Reference proteome</keyword>
<gene>
    <name evidence="3" type="ORF">Salat_0185100</name>
</gene>
<evidence type="ECO:0000313" key="3">
    <source>
        <dbReference type="EMBL" id="KAK4438508.1"/>
    </source>
</evidence>
<dbReference type="Proteomes" id="UP001293254">
    <property type="component" value="Unassembled WGS sequence"/>
</dbReference>
<comment type="caution">
    <text evidence="3">The sequence shown here is derived from an EMBL/GenBank/DDBJ whole genome shotgun (WGS) entry which is preliminary data.</text>
</comment>
<dbReference type="AlphaFoldDB" id="A0AAE1YZB1"/>
<dbReference type="InterPro" id="IPR055414">
    <property type="entry name" value="LRR_R13L4/SHOC2-like"/>
</dbReference>
<dbReference type="SUPFAM" id="SSF52058">
    <property type="entry name" value="L domain-like"/>
    <property type="match status" value="1"/>
</dbReference>
<dbReference type="InterPro" id="IPR032675">
    <property type="entry name" value="LRR_dom_sf"/>
</dbReference>